<evidence type="ECO:0000313" key="8">
    <source>
        <dbReference type="Proteomes" id="UP000318821"/>
    </source>
</evidence>
<dbReference type="VEuPathDB" id="TriTrypDB:LdBPK_350890.1"/>
<keyword evidence="4" id="KW-0175">Coiled coil</keyword>
<feature type="compositionally biased region" description="Basic residues" evidence="5">
    <location>
        <begin position="1539"/>
        <end position="1554"/>
    </location>
</feature>
<feature type="region of interest" description="Disordered" evidence="5">
    <location>
        <begin position="114"/>
        <end position="150"/>
    </location>
</feature>
<dbReference type="Proteomes" id="UP000318821">
    <property type="component" value="Unassembled WGS sequence"/>
</dbReference>
<dbReference type="VEuPathDB" id="TriTrypDB:LDHU3_35.1090"/>
<name>A0A504XDP1_LEIDO</name>
<feature type="compositionally biased region" description="Basic residues" evidence="5">
    <location>
        <begin position="1475"/>
        <end position="1492"/>
    </location>
</feature>
<dbReference type="VEuPathDB" id="TriTrypDB:LdCL_350013700"/>
<feature type="region of interest" description="Disordered" evidence="5">
    <location>
        <begin position="1518"/>
        <end position="1554"/>
    </location>
</feature>
<dbReference type="VEuPathDB" id="TriTrypDB:LdCL_350013600"/>
<feature type="compositionally biased region" description="Polar residues" evidence="5">
    <location>
        <begin position="114"/>
        <end position="123"/>
    </location>
</feature>
<proteinExistence type="predicted"/>
<dbReference type="VEuPathDB" id="TriTrypDB:LdBPK_350900.1"/>
<feature type="domain" description="Cytochrome c" evidence="6">
    <location>
        <begin position="143"/>
        <end position="284"/>
    </location>
</feature>
<dbReference type="PANTHER" id="PTHR15830:SF10">
    <property type="entry name" value="TELOMERE LENGTH REGULATION PROTEIN TEL2 HOMOLOG"/>
    <property type="match status" value="1"/>
</dbReference>
<dbReference type="PROSITE" id="PS51007">
    <property type="entry name" value="CYTC"/>
    <property type="match status" value="1"/>
</dbReference>
<evidence type="ECO:0000259" key="6">
    <source>
        <dbReference type="PROSITE" id="PS51007"/>
    </source>
</evidence>
<evidence type="ECO:0000256" key="5">
    <source>
        <dbReference type="SAM" id="MobiDB-lite"/>
    </source>
</evidence>
<feature type="coiled-coil region" evidence="4">
    <location>
        <begin position="1044"/>
        <end position="1071"/>
    </location>
</feature>
<evidence type="ECO:0000256" key="1">
    <source>
        <dbReference type="ARBA" id="ARBA00022723"/>
    </source>
</evidence>
<protein>
    <recommendedName>
        <fullName evidence="6">Cytochrome c domain-containing protein</fullName>
    </recommendedName>
</protein>
<feature type="compositionally biased region" description="Acidic residues" evidence="5">
    <location>
        <begin position="129"/>
        <end position="144"/>
    </location>
</feature>
<dbReference type="VEuPathDB" id="TriTrypDB:LdCL_350013800"/>
<keyword evidence="2 3" id="KW-0408">Iron</keyword>
<dbReference type="VEuPathDB" id="TriTrypDB:LDHU3_35.1080"/>
<feature type="region of interest" description="Disordered" evidence="5">
    <location>
        <begin position="1449"/>
        <end position="1500"/>
    </location>
</feature>
<sequence length="1554" mass="171148">MKRSYRDNKPRFHKHRQGKMLLPHNHLAGLFFTVNPRQEPRAQREAQLYLSTLISDLEAAHEAFVKRSRTTPSSADDDAAGRSSNDQADVTVPQPSASLSSLLAAELAACSAHDTNGNRFNTTKRPRSEDDEADEDSPADDGADSEPGYLFLNVPTVNATVTCPTCHAASNLPEAEGVTAAPGAGGAAPSTTEADALPPHTIVVNPLVSRITERIFEDLAANPRPIFRNCFRLMPAELTCCPTLAEMQTALRKLLSLHFAAETVDSTVAADDGVDFAQRILLPSWGADRPRRSMHTIALQLTVKNNTSVEQKKGAIASALTAAIPANRFIVVAQPSHKTKCTVEATVCIFVAHATCVMGVQRRVTERHSFNLHAVGEDAFILSNAVQVSPKAEQRTLQHDALINAPAGGNSIQLANNVFDTVCVHQLSIAGPTRAIARTIVKDFLPAVAGAADANHGLTHREQECFSALFKKWENKEFVTSADLSLNMRLLHPVMYVLLYLHKKAPAESRFPDAFVGALLNGVTIRLDSTRGPELRNCAMTVAAAYATLFVTSADGVAPLLQDANFSAALNEWMKEEPGTSQYAEAVSAATQMKNKPVVAVGLEMRVSSLVEVFPLDPDEEYHFFARPSHSKEEKSIAAQTIDAPVAIVQLDSTEAPLPSFGQQKYAKDELGEHVSILSSIRECYNALVGVGRSPNAQLHEVQEATESGLRGLSDAFGKLRQRIGSDLFNAVSRETGPLVAVLLPTLISLSIHAPEDQKQYLVQLRYTIIVDLIVLNPPLALNQLGGMVYRSNYGIYQRTELIKAIGEAAFVLSQVEVAPASAASTGTGHEQAMVTEKLQRIYPPIPTHELHYSNLLGDVAAAFVAVFLHKLDADHFAFFQEVDPYTPCAILDSLTSVFQGITNVRHVAAELSEKNFDFFFAVCTRHPNLSVRKAAWASMVEVMRTWCGVAPLWIRRKDGERIFNRDAVAYRSLVFTKTWLSALEILQHTCADMLQREYTNESDTGGLIQTSSEGMGHKATRPGPDVSSLRGSGMMAAPAATSLDKIRAQLVALRNENRRSVEEAKQAAEQRQWEKLVKEQKEQDVLRVGISLTHEKTRGDSLTKLIQSEYSRLNKPNDAFRVGKEVVDGVAQRSFLLQEKRFKDADDVLRKSRNASDTRRYMALTFSSSPEQRAHLVEVLKRMQAQWAAECEKLTRASDPTQSFSSSNINATVEASSSAVSRLAWLTVLEGLPDEDIRALWEAGILDAETLLSLLSEPLSDTFSPTERSAVSERTRNDGGQDTSDEDAPAGMLFNEKIKYVQQLHYLQEITNTIRETELGDVPPIDLAPAIVKTKRRRFDDVTEDELRQLEQYEESAAMHLPLKEPFPSKGASRVVKAETFNVCVPAAMLERALFPSNCFLNAVAQKDAALRRSLERMERIKRETLLDPEFQEAVRFAHAVEEASVAPHLRGWDSSNGDDGDVSGEEKGAPPRATRRTVSKREKRAARSHQLRGPMARSPYSPEVIPYFYNDMRSIVPPHGAFNLPDPAPTKAERAALRGRRRRARKGTRYSK</sequence>
<dbReference type="GO" id="GO:0051083">
    <property type="term" value="P:'de novo' cotranslational protein folding"/>
    <property type="evidence" value="ECO:0007669"/>
    <property type="project" value="TreeGrafter"/>
</dbReference>
<dbReference type="GO" id="GO:0042162">
    <property type="term" value="F:telomeric DNA binding"/>
    <property type="evidence" value="ECO:0007669"/>
    <property type="project" value="TreeGrafter"/>
</dbReference>
<dbReference type="InterPro" id="IPR051970">
    <property type="entry name" value="TEL2_Regulation"/>
</dbReference>
<dbReference type="InterPro" id="IPR009056">
    <property type="entry name" value="Cyt_c-like_dom"/>
</dbReference>
<dbReference type="GO" id="GO:0020037">
    <property type="term" value="F:heme binding"/>
    <property type="evidence" value="ECO:0007669"/>
    <property type="project" value="InterPro"/>
</dbReference>
<feature type="region of interest" description="Disordered" evidence="5">
    <location>
        <begin position="66"/>
        <end position="97"/>
    </location>
</feature>
<dbReference type="GO" id="GO:0009055">
    <property type="term" value="F:electron transfer activity"/>
    <property type="evidence" value="ECO:0007669"/>
    <property type="project" value="InterPro"/>
</dbReference>
<feature type="compositionally biased region" description="Basic and acidic residues" evidence="5">
    <location>
        <begin position="1271"/>
        <end position="1280"/>
    </location>
</feature>
<accession>A0A504XDP1</accession>
<feature type="region of interest" description="Disordered" evidence="5">
    <location>
        <begin position="1011"/>
        <end position="1033"/>
    </location>
</feature>
<keyword evidence="3" id="KW-0349">Heme</keyword>
<dbReference type="GO" id="GO:0005829">
    <property type="term" value="C:cytosol"/>
    <property type="evidence" value="ECO:0007669"/>
    <property type="project" value="TreeGrafter"/>
</dbReference>
<evidence type="ECO:0000313" key="7">
    <source>
        <dbReference type="EMBL" id="TPP46454.1"/>
    </source>
</evidence>
<keyword evidence="1 3" id="KW-0479">Metal-binding</keyword>
<dbReference type="VEuPathDB" id="TriTrypDB:LdBPK_350880.1"/>
<dbReference type="GO" id="GO:0046872">
    <property type="term" value="F:metal ion binding"/>
    <property type="evidence" value="ECO:0007669"/>
    <property type="project" value="UniProtKB-KW"/>
</dbReference>
<comment type="caution">
    <text evidence="7">The sequence shown here is derived from an EMBL/GenBank/DDBJ whole genome shotgun (WGS) entry which is preliminary data.</text>
</comment>
<dbReference type="GO" id="GO:0051879">
    <property type="term" value="F:Hsp90 protein binding"/>
    <property type="evidence" value="ECO:0007669"/>
    <property type="project" value="TreeGrafter"/>
</dbReference>
<evidence type="ECO:0000256" key="2">
    <source>
        <dbReference type="ARBA" id="ARBA00023004"/>
    </source>
</evidence>
<feature type="region of interest" description="Disordered" evidence="5">
    <location>
        <begin position="1262"/>
        <end position="1290"/>
    </location>
</feature>
<evidence type="ECO:0000256" key="3">
    <source>
        <dbReference type="PROSITE-ProRule" id="PRU00433"/>
    </source>
</evidence>
<gene>
    <name evidence="7" type="ORF">CGC20_0560</name>
</gene>
<evidence type="ECO:0000256" key="4">
    <source>
        <dbReference type="SAM" id="Coils"/>
    </source>
</evidence>
<dbReference type="EMBL" id="RHLD01000029">
    <property type="protein sequence ID" value="TPP46454.1"/>
    <property type="molecule type" value="Genomic_DNA"/>
</dbReference>
<dbReference type="PANTHER" id="PTHR15830">
    <property type="entry name" value="TELOMERE LENGTH REGULATION PROTEIN TEL2 FAMILY MEMBER"/>
    <property type="match status" value="1"/>
</dbReference>
<reference evidence="8" key="1">
    <citation type="submission" date="2019-02" db="EMBL/GenBank/DDBJ databases">
        <title>FDA dAtabase for Regulatory Grade micrObial Sequences (FDA-ARGOS): Supporting development and validation of Infectious Disease Dx tests.</title>
        <authorList>
            <person name="Duncan R."/>
            <person name="Fisher C."/>
            <person name="Tallon L."/>
            <person name="Sadzewicz L."/>
            <person name="Sengamalay N."/>
            <person name="Ott S."/>
            <person name="Godinez A."/>
            <person name="Nagaraj S."/>
            <person name="Vavikolanu K."/>
            <person name="Vyas G."/>
            <person name="Nadendla S."/>
            <person name="Aluvathingal J."/>
            <person name="Sichtig H."/>
        </authorList>
    </citation>
    <scope>NUCLEOTIDE SEQUENCE [LARGE SCALE GENOMIC DNA]</scope>
    <source>
        <strain evidence="8">FDAARGOS_360</strain>
    </source>
</reference>
<dbReference type="VEuPathDB" id="TriTrypDB:LDHU3_35.1070"/>
<organism evidence="7 8">
    <name type="scientific">Leishmania donovani</name>
    <dbReference type="NCBI Taxonomy" id="5661"/>
    <lineage>
        <taxon>Eukaryota</taxon>
        <taxon>Discoba</taxon>
        <taxon>Euglenozoa</taxon>
        <taxon>Kinetoplastea</taxon>
        <taxon>Metakinetoplastina</taxon>
        <taxon>Trypanosomatida</taxon>
        <taxon>Trypanosomatidae</taxon>
        <taxon>Leishmaniinae</taxon>
        <taxon>Leishmania</taxon>
    </lineage>
</organism>